<protein>
    <submittedName>
        <fullName evidence="9">Cytochrome P450 3A30</fullName>
    </submittedName>
</protein>
<dbReference type="InterPro" id="IPR001128">
    <property type="entry name" value="Cyt_P450"/>
</dbReference>
<keyword evidence="8" id="KW-0812">Transmembrane</keyword>
<evidence type="ECO:0000256" key="8">
    <source>
        <dbReference type="SAM" id="Phobius"/>
    </source>
</evidence>
<dbReference type="OrthoDB" id="10029320at2759"/>
<dbReference type="Gene3D" id="1.10.630.10">
    <property type="entry name" value="Cytochrome P450"/>
    <property type="match status" value="1"/>
</dbReference>
<keyword evidence="2 7" id="KW-0349">Heme</keyword>
<proteinExistence type="inferred from homology"/>
<sequence>MQQSYALPWAALLIAASIVYFVVRLVQHRQFYKDLPKPPHDFLWGHAKLMGDMLALMPGQCHPQVAITSMAQKYNLPGLFYLDMWPFSHGMIIVQDPDLALHMTAIKNHPKHSVEKTFIDPIVGAGNIVTAEGPYWKHLHTAFAPAFSISRVRGMVGMIGEEVMIFRSILQQKAESGEVFSLEKASSCLTFDIVGKAAFGYNLGAQADWNSPALRHFGDMIHGLSMETRSWNPFKRLLGRRRRLTATKQLDSLIEKLIRQRYEELERGNIDVSHKRSLSIMDLVLRDRLEEMRKIKQSKSTALDMGFLASAVTQIKTLVLAGNGTVTDTVCFVFLLLSDNPNIVKRLREEHNQVFAPTVESTYAMLQDPQHHAKISELHLTANVIQETLRLYPVGHTARGHDENGFLTFNGVNYPTKDHMICPVSHTMHYNPEIFPRPSVFDPDRFSRNESPRHAFRSFERGSRACLGQALALDELKVILLLVIRDFDFHCDGLKPNKSPRVTWTDLDLKYGDRAFQEMVFEARPRDGMPMTVSKSV</sequence>
<dbReference type="SUPFAM" id="SSF48264">
    <property type="entry name" value="Cytochrome P450"/>
    <property type="match status" value="1"/>
</dbReference>
<evidence type="ECO:0000256" key="5">
    <source>
        <dbReference type="ARBA" id="ARBA00023004"/>
    </source>
</evidence>
<dbReference type="InterPro" id="IPR050196">
    <property type="entry name" value="Cytochrome_P450_Monoox"/>
</dbReference>
<evidence type="ECO:0000313" key="10">
    <source>
        <dbReference type="Proteomes" id="UP000799778"/>
    </source>
</evidence>
<comment type="similarity">
    <text evidence="1">Belongs to the cytochrome P450 family.</text>
</comment>
<name>A0A6A5XA04_9PLEO</name>
<evidence type="ECO:0000256" key="6">
    <source>
        <dbReference type="ARBA" id="ARBA00023033"/>
    </source>
</evidence>
<keyword evidence="10" id="KW-1185">Reference proteome</keyword>
<dbReference type="GO" id="GO:0005506">
    <property type="term" value="F:iron ion binding"/>
    <property type="evidence" value="ECO:0007669"/>
    <property type="project" value="InterPro"/>
</dbReference>
<evidence type="ECO:0000256" key="1">
    <source>
        <dbReference type="ARBA" id="ARBA00010617"/>
    </source>
</evidence>
<organism evidence="9 10">
    <name type="scientific">Aaosphaeria arxii CBS 175.79</name>
    <dbReference type="NCBI Taxonomy" id="1450172"/>
    <lineage>
        <taxon>Eukaryota</taxon>
        <taxon>Fungi</taxon>
        <taxon>Dikarya</taxon>
        <taxon>Ascomycota</taxon>
        <taxon>Pezizomycotina</taxon>
        <taxon>Dothideomycetes</taxon>
        <taxon>Pleosporomycetidae</taxon>
        <taxon>Pleosporales</taxon>
        <taxon>Pleosporales incertae sedis</taxon>
        <taxon>Aaosphaeria</taxon>
    </lineage>
</organism>
<keyword evidence="8" id="KW-1133">Transmembrane helix</keyword>
<dbReference type="InterPro" id="IPR002401">
    <property type="entry name" value="Cyt_P450_E_grp-I"/>
</dbReference>
<feature type="transmembrane region" description="Helical" evidence="8">
    <location>
        <begin position="6"/>
        <end position="23"/>
    </location>
</feature>
<dbReference type="PRINTS" id="PR00385">
    <property type="entry name" value="P450"/>
</dbReference>
<dbReference type="GO" id="GO:0016705">
    <property type="term" value="F:oxidoreductase activity, acting on paired donors, with incorporation or reduction of molecular oxygen"/>
    <property type="evidence" value="ECO:0007669"/>
    <property type="project" value="InterPro"/>
</dbReference>
<keyword evidence="3 7" id="KW-0479">Metal-binding</keyword>
<dbReference type="PRINTS" id="PR00463">
    <property type="entry name" value="EP450I"/>
</dbReference>
<dbReference type="EMBL" id="ML978077">
    <property type="protein sequence ID" value="KAF2009808.1"/>
    <property type="molecule type" value="Genomic_DNA"/>
</dbReference>
<gene>
    <name evidence="9" type="ORF">BU24DRAFT_378919</name>
</gene>
<evidence type="ECO:0000256" key="4">
    <source>
        <dbReference type="ARBA" id="ARBA00023002"/>
    </source>
</evidence>
<evidence type="ECO:0000256" key="3">
    <source>
        <dbReference type="ARBA" id="ARBA00022723"/>
    </source>
</evidence>
<feature type="binding site" description="axial binding residue" evidence="7">
    <location>
        <position position="466"/>
    </location>
    <ligand>
        <name>heme</name>
        <dbReference type="ChEBI" id="CHEBI:30413"/>
    </ligand>
    <ligandPart>
        <name>Fe</name>
        <dbReference type="ChEBI" id="CHEBI:18248"/>
    </ligandPart>
</feature>
<dbReference type="GeneID" id="54282074"/>
<dbReference type="GO" id="GO:0020037">
    <property type="term" value="F:heme binding"/>
    <property type="evidence" value="ECO:0007669"/>
    <property type="project" value="InterPro"/>
</dbReference>
<dbReference type="Pfam" id="PF00067">
    <property type="entry name" value="p450"/>
    <property type="match status" value="1"/>
</dbReference>
<keyword evidence="4" id="KW-0560">Oxidoreductase</keyword>
<dbReference type="GO" id="GO:0004497">
    <property type="term" value="F:monooxygenase activity"/>
    <property type="evidence" value="ECO:0007669"/>
    <property type="project" value="UniProtKB-KW"/>
</dbReference>
<evidence type="ECO:0000256" key="7">
    <source>
        <dbReference type="PIRSR" id="PIRSR602401-1"/>
    </source>
</evidence>
<keyword evidence="6" id="KW-0503">Monooxygenase</keyword>
<evidence type="ECO:0000313" key="9">
    <source>
        <dbReference type="EMBL" id="KAF2009808.1"/>
    </source>
</evidence>
<dbReference type="PANTHER" id="PTHR24291">
    <property type="entry name" value="CYTOCHROME P450 FAMILY 4"/>
    <property type="match status" value="1"/>
</dbReference>
<keyword evidence="8" id="KW-0472">Membrane</keyword>
<dbReference type="AlphaFoldDB" id="A0A6A5XA04"/>
<evidence type="ECO:0000256" key="2">
    <source>
        <dbReference type="ARBA" id="ARBA00022617"/>
    </source>
</evidence>
<dbReference type="PANTHER" id="PTHR24291:SF50">
    <property type="entry name" value="BIFUNCTIONAL ALBAFLAVENONE MONOOXYGENASE_TERPENE SYNTHASE"/>
    <property type="match status" value="1"/>
</dbReference>
<dbReference type="InterPro" id="IPR036396">
    <property type="entry name" value="Cyt_P450_sf"/>
</dbReference>
<dbReference type="Proteomes" id="UP000799778">
    <property type="component" value="Unassembled WGS sequence"/>
</dbReference>
<comment type="cofactor">
    <cofactor evidence="7">
        <name>heme</name>
        <dbReference type="ChEBI" id="CHEBI:30413"/>
    </cofactor>
</comment>
<keyword evidence="5 7" id="KW-0408">Iron</keyword>
<dbReference type="RefSeq" id="XP_033378147.1">
    <property type="nucleotide sequence ID" value="XM_033524677.1"/>
</dbReference>
<reference evidence="9" key="1">
    <citation type="journal article" date="2020" name="Stud. Mycol.">
        <title>101 Dothideomycetes genomes: a test case for predicting lifestyles and emergence of pathogens.</title>
        <authorList>
            <person name="Haridas S."/>
            <person name="Albert R."/>
            <person name="Binder M."/>
            <person name="Bloem J."/>
            <person name="Labutti K."/>
            <person name="Salamov A."/>
            <person name="Andreopoulos B."/>
            <person name="Baker S."/>
            <person name="Barry K."/>
            <person name="Bills G."/>
            <person name="Bluhm B."/>
            <person name="Cannon C."/>
            <person name="Castanera R."/>
            <person name="Culley D."/>
            <person name="Daum C."/>
            <person name="Ezra D."/>
            <person name="Gonzalez J."/>
            <person name="Henrissat B."/>
            <person name="Kuo A."/>
            <person name="Liang C."/>
            <person name="Lipzen A."/>
            <person name="Lutzoni F."/>
            <person name="Magnuson J."/>
            <person name="Mondo S."/>
            <person name="Nolan M."/>
            <person name="Ohm R."/>
            <person name="Pangilinan J."/>
            <person name="Park H.-J."/>
            <person name="Ramirez L."/>
            <person name="Alfaro M."/>
            <person name="Sun H."/>
            <person name="Tritt A."/>
            <person name="Yoshinaga Y."/>
            <person name="Zwiers L.-H."/>
            <person name="Turgeon B."/>
            <person name="Goodwin S."/>
            <person name="Spatafora J."/>
            <person name="Crous P."/>
            <person name="Grigoriev I."/>
        </authorList>
    </citation>
    <scope>NUCLEOTIDE SEQUENCE</scope>
    <source>
        <strain evidence="9">CBS 175.79</strain>
    </source>
</reference>
<accession>A0A6A5XA04</accession>